<sequence length="279" mass="31269">MTSISCHVLDLLEKPIAGLRVTLECFGPTPTVFDGCTSSRGTVDCWFSSASLSSSQVAVDSSAYSIGRMSFHIGELFQNQFSSWPLVQTELRLQYDCHQLVTLRHGPYSYNVQSSFIPRMDCSKLFHTEGPAVMTSWGICSDDIALDQGDLGPMNFKANKKDVFLPTLRQIPSFERLDDDVDWDSWLNSTSCSSPQDSIDAEDELQTWSEGTCAKAEIPPNVSIKRLARPDSQRLQHGEGGVGAKNLRRIVAFKDFRPKDDAMSRKRRRRGSQWSAHHQ</sequence>
<dbReference type="SUPFAM" id="SSF49472">
    <property type="entry name" value="Transthyretin (synonym: prealbumin)"/>
    <property type="match status" value="1"/>
</dbReference>
<comment type="caution">
    <text evidence="3">The sequence shown here is derived from an EMBL/GenBank/DDBJ whole genome shotgun (WGS) entry which is preliminary data.</text>
</comment>
<protein>
    <recommendedName>
        <fullName evidence="2">Transthyretin/hydroxyisourate hydrolase domain-containing protein</fullName>
    </recommendedName>
</protein>
<dbReference type="Gene3D" id="2.60.40.180">
    <property type="entry name" value="Transthyretin/hydroxyisourate hydrolase domain"/>
    <property type="match status" value="1"/>
</dbReference>
<evidence type="ECO:0000259" key="2">
    <source>
        <dbReference type="Pfam" id="PF00576"/>
    </source>
</evidence>
<keyword evidence="4" id="KW-1185">Reference proteome</keyword>
<dbReference type="AlphaFoldDB" id="A0A9P8Y995"/>
<dbReference type="InterPro" id="IPR023416">
    <property type="entry name" value="Transthyretin/HIU_hydrolase_d"/>
</dbReference>
<evidence type="ECO:0000313" key="3">
    <source>
        <dbReference type="EMBL" id="KAH7033051.1"/>
    </source>
</evidence>
<evidence type="ECO:0000256" key="1">
    <source>
        <dbReference type="SAM" id="MobiDB-lite"/>
    </source>
</evidence>
<organism evidence="3 4">
    <name type="scientific">Microdochium trichocladiopsis</name>
    <dbReference type="NCBI Taxonomy" id="1682393"/>
    <lineage>
        <taxon>Eukaryota</taxon>
        <taxon>Fungi</taxon>
        <taxon>Dikarya</taxon>
        <taxon>Ascomycota</taxon>
        <taxon>Pezizomycotina</taxon>
        <taxon>Sordariomycetes</taxon>
        <taxon>Xylariomycetidae</taxon>
        <taxon>Xylariales</taxon>
        <taxon>Microdochiaceae</taxon>
        <taxon>Microdochium</taxon>
    </lineage>
</organism>
<feature type="domain" description="Transthyretin/hydroxyisourate hydrolase" evidence="2">
    <location>
        <begin position="4"/>
        <end position="111"/>
    </location>
</feature>
<dbReference type="OrthoDB" id="10557034at2759"/>
<feature type="compositionally biased region" description="Basic residues" evidence="1">
    <location>
        <begin position="265"/>
        <end position="279"/>
    </location>
</feature>
<dbReference type="Proteomes" id="UP000756346">
    <property type="component" value="Unassembled WGS sequence"/>
</dbReference>
<dbReference type="EMBL" id="JAGTJQ010000004">
    <property type="protein sequence ID" value="KAH7033051.1"/>
    <property type="molecule type" value="Genomic_DNA"/>
</dbReference>
<dbReference type="GeneID" id="70183123"/>
<name>A0A9P8Y995_9PEZI</name>
<gene>
    <name evidence="3" type="ORF">B0I36DRAFT_320672</name>
</gene>
<dbReference type="RefSeq" id="XP_046013883.1">
    <property type="nucleotide sequence ID" value="XM_046153577.1"/>
</dbReference>
<dbReference type="InterPro" id="IPR036817">
    <property type="entry name" value="Transthyretin/HIU_hydrolase_sf"/>
</dbReference>
<proteinExistence type="predicted"/>
<accession>A0A9P8Y995</accession>
<reference evidence="3" key="1">
    <citation type="journal article" date="2021" name="Nat. Commun.">
        <title>Genetic determinants of endophytism in the Arabidopsis root mycobiome.</title>
        <authorList>
            <person name="Mesny F."/>
            <person name="Miyauchi S."/>
            <person name="Thiergart T."/>
            <person name="Pickel B."/>
            <person name="Atanasova L."/>
            <person name="Karlsson M."/>
            <person name="Huettel B."/>
            <person name="Barry K.W."/>
            <person name="Haridas S."/>
            <person name="Chen C."/>
            <person name="Bauer D."/>
            <person name="Andreopoulos W."/>
            <person name="Pangilinan J."/>
            <person name="LaButti K."/>
            <person name="Riley R."/>
            <person name="Lipzen A."/>
            <person name="Clum A."/>
            <person name="Drula E."/>
            <person name="Henrissat B."/>
            <person name="Kohler A."/>
            <person name="Grigoriev I.V."/>
            <person name="Martin F.M."/>
            <person name="Hacquard S."/>
        </authorList>
    </citation>
    <scope>NUCLEOTIDE SEQUENCE</scope>
    <source>
        <strain evidence="3">MPI-CAGE-CH-0230</strain>
    </source>
</reference>
<evidence type="ECO:0000313" key="4">
    <source>
        <dbReference type="Proteomes" id="UP000756346"/>
    </source>
</evidence>
<dbReference type="Pfam" id="PF00576">
    <property type="entry name" value="Transthyretin"/>
    <property type="match status" value="1"/>
</dbReference>
<feature type="region of interest" description="Disordered" evidence="1">
    <location>
        <begin position="258"/>
        <end position="279"/>
    </location>
</feature>